<organism evidence="2 3">
    <name type="scientific">Dipteronia dyeriana</name>
    <dbReference type="NCBI Taxonomy" id="168575"/>
    <lineage>
        <taxon>Eukaryota</taxon>
        <taxon>Viridiplantae</taxon>
        <taxon>Streptophyta</taxon>
        <taxon>Embryophyta</taxon>
        <taxon>Tracheophyta</taxon>
        <taxon>Spermatophyta</taxon>
        <taxon>Magnoliopsida</taxon>
        <taxon>eudicotyledons</taxon>
        <taxon>Gunneridae</taxon>
        <taxon>Pentapetalae</taxon>
        <taxon>rosids</taxon>
        <taxon>malvids</taxon>
        <taxon>Sapindales</taxon>
        <taxon>Sapindaceae</taxon>
        <taxon>Hippocastanoideae</taxon>
        <taxon>Acereae</taxon>
        <taxon>Dipteronia</taxon>
    </lineage>
</organism>
<sequence length="164" mass="18563">MSGRSLYIQVALLLASSVVCLWISCQCSRTLFVIYQDSVCKETLKDNGEPTPLNSDFRSEIHLNLNSCRLMDSLPELMRTNQVLWLQLRLIFLNCLQASTVKLSRPLAPRKPSSIATVKTFLCPCLPASHLYWLTVTLRSSQIFSFWGDIWKIPPSMVGDSSFC</sequence>
<keyword evidence="3" id="KW-1185">Reference proteome</keyword>
<gene>
    <name evidence="2" type="ORF">Ddye_031362</name>
</gene>
<comment type="caution">
    <text evidence="2">The sequence shown here is derived from an EMBL/GenBank/DDBJ whole genome shotgun (WGS) entry which is preliminary data.</text>
</comment>
<evidence type="ECO:0000313" key="2">
    <source>
        <dbReference type="EMBL" id="KAK2636570.1"/>
    </source>
</evidence>
<evidence type="ECO:0000313" key="3">
    <source>
        <dbReference type="Proteomes" id="UP001280121"/>
    </source>
</evidence>
<dbReference type="EMBL" id="JANJYI010000009">
    <property type="protein sequence ID" value="KAK2636570.1"/>
    <property type="molecule type" value="Genomic_DNA"/>
</dbReference>
<evidence type="ECO:0000256" key="1">
    <source>
        <dbReference type="SAM" id="SignalP"/>
    </source>
</evidence>
<evidence type="ECO:0008006" key="4">
    <source>
        <dbReference type="Google" id="ProtNLM"/>
    </source>
</evidence>
<feature type="chain" id="PRO_5042285251" description="ATP synthase F0 subunit 8" evidence="1">
    <location>
        <begin position="28"/>
        <end position="164"/>
    </location>
</feature>
<dbReference type="PROSITE" id="PS51257">
    <property type="entry name" value="PROKAR_LIPOPROTEIN"/>
    <property type="match status" value="1"/>
</dbReference>
<keyword evidence="1" id="KW-0732">Signal</keyword>
<proteinExistence type="predicted"/>
<accession>A0AAD9WNM7</accession>
<name>A0AAD9WNM7_9ROSI</name>
<protein>
    <recommendedName>
        <fullName evidence="4">ATP synthase F0 subunit 8</fullName>
    </recommendedName>
</protein>
<dbReference type="Proteomes" id="UP001280121">
    <property type="component" value="Unassembled WGS sequence"/>
</dbReference>
<reference evidence="2" key="1">
    <citation type="journal article" date="2023" name="Plant J.">
        <title>Genome sequences and population genomics provide insights into the demographic history, inbreeding, and mutation load of two 'living fossil' tree species of Dipteronia.</title>
        <authorList>
            <person name="Feng Y."/>
            <person name="Comes H.P."/>
            <person name="Chen J."/>
            <person name="Zhu S."/>
            <person name="Lu R."/>
            <person name="Zhang X."/>
            <person name="Li P."/>
            <person name="Qiu J."/>
            <person name="Olsen K.M."/>
            <person name="Qiu Y."/>
        </authorList>
    </citation>
    <scope>NUCLEOTIDE SEQUENCE</scope>
    <source>
        <strain evidence="2">KIB01</strain>
    </source>
</reference>
<feature type="signal peptide" evidence="1">
    <location>
        <begin position="1"/>
        <end position="27"/>
    </location>
</feature>
<dbReference type="AlphaFoldDB" id="A0AAD9WNM7"/>